<evidence type="ECO:0000313" key="2">
    <source>
        <dbReference type="EMBL" id="KAK3188650.1"/>
    </source>
</evidence>
<name>A0AAE0DU72_9ROSI</name>
<proteinExistence type="predicted"/>
<dbReference type="EMBL" id="JANJYJ010000009">
    <property type="protein sequence ID" value="KAK3188650.1"/>
    <property type="molecule type" value="Genomic_DNA"/>
</dbReference>
<reference evidence="2" key="1">
    <citation type="journal article" date="2023" name="Plant J.">
        <title>Genome sequences and population genomics provide insights into the demographic history, inbreeding, and mutation load of two 'living fossil' tree species of Dipteronia.</title>
        <authorList>
            <person name="Feng Y."/>
            <person name="Comes H.P."/>
            <person name="Chen J."/>
            <person name="Zhu S."/>
            <person name="Lu R."/>
            <person name="Zhang X."/>
            <person name="Li P."/>
            <person name="Qiu J."/>
            <person name="Olsen K.M."/>
            <person name="Qiu Y."/>
        </authorList>
    </citation>
    <scope>NUCLEOTIDE SEQUENCE</scope>
    <source>
        <strain evidence="2">NBL</strain>
    </source>
</reference>
<comment type="caution">
    <text evidence="2">The sequence shown here is derived from an EMBL/GenBank/DDBJ whole genome shotgun (WGS) entry which is preliminary data.</text>
</comment>
<organism evidence="2 3">
    <name type="scientific">Dipteronia sinensis</name>
    <dbReference type="NCBI Taxonomy" id="43782"/>
    <lineage>
        <taxon>Eukaryota</taxon>
        <taxon>Viridiplantae</taxon>
        <taxon>Streptophyta</taxon>
        <taxon>Embryophyta</taxon>
        <taxon>Tracheophyta</taxon>
        <taxon>Spermatophyta</taxon>
        <taxon>Magnoliopsida</taxon>
        <taxon>eudicotyledons</taxon>
        <taxon>Gunneridae</taxon>
        <taxon>Pentapetalae</taxon>
        <taxon>rosids</taxon>
        <taxon>malvids</taxon>
        <taxon>Sapindales</taxon>
        <taxon>Sapindaceae</taxon>
        <taxon>Hippocastanoideae</taxon>
        <taxon>Acereae</taxon>
        <taxon>Dipteronia</taxon>
    </lineage>
</organism>
<protein>
    <submittedName>
        <fullName evidence="2">Uncharacterized protein</fullName>
    </submittedName>
</protein>
<dbReference type="AlphaFoldDB" id="A0AAE0DU72"/>
<keyword evidence="3" id="KW-1185">Reference proteome</keyword>
<feature type="region of interest" description="Disordered" evidence="1">
    <location>
        <begin position="1"/>
        <end position="32"/>
    </location>
</feature>
<feature type="compositionally biased region" description="Polar residues" evidence="1">
    <location>
        <begin position="22"/>
        <end position="32"/>
    </location>
</feature>
<accession>A0AAE0DU72</accession>
<evidence type="ECO:0000313" key="3">
    <source>
        <dbReference type="Proteomes" id="UP001281410"/>
    </source>
</evidence>
<feature type="region of interest" description="Disordered" evidence="1">
    <location>
        <begin position="44"/>
        <end position="63"/>
    </location>
</feature>
<dbReference type="Proteomes" id="UP001281410">
    <property type="component" value="Unassembled WGS sequence"/>
</dbReference>
<feature type="compositionally biased region" description="Basic and acidic residues" evidence="1">
    <location>
        <begin position="53"/>
        <end position="63"/>
    </location>
</feature>
<sequence>MSSQTSSYTHSDDTHLCHVYPDTSQNPIIGTNQSKDMFWSRVETNYNNTKSENISEPRGKRSL</sequence>
<evidence type="ECO:0000256" key="1">
    <source>
        <dbReference type="SAM" id="MobiDB-lite"/>
    </source>
</evidence>
<gene>
    <name evidence="2" type="ORF">Dsin_028211</name>
</gene>